<dbReference type="InterPro" id="IPR036921">
    <property type="entry name" value="PurM-like_N_sf"/>
</dbReference>
<dbReference type="InterPro" id="IPR036676">
    <property type="entry name" value="PurM-like_C_sf"/>
</dbReference>
<dbReference type="Pfam" id="PF02769">
    <property type="entry name" value="AIRS_C"/>
    <property type="match status" value="1"/>
</dbReference>
<dbReference type="EC" id="2.7.4.16" evidence="2"/>
<feature type="binding site" evidence="2">
    <location>
        <position position="38"/>
    </location>
    <ligand>
        <name>Mg(2+)</name>
        <dbReference type="ChEBI" id="CHEBI:18420"/>
        <label>4</label>
    </ligand>
</feature>
<dbReference type="InterPro" id="IPR006283">
    <property type="entry name" value="ThiL-like"/>
</dbReference>
<evidence type="ECO:0000313" key="5">
    <source>
        <dbReference type="EMBL" id="GJD42730.1"/>
    </source>
</evidence>
<evidence type="ECO:0000259" key="3">
    <source>
        <dbReference type="Pfam" id="PF00586"/>
    </source>
</evidence>
<feature type="binding site" evidence="2">
    <location>
        <position position="83"/>
    </location>
    <ligand>
        <name>Mg(2+)</name>
        <dbReference type="ChEBI" id="CHEBI:18420"/>
        <label>2</label>
    </ligand>
</feature>
<feature type="binding site" evidence="2">
    <location>
        <position position="55"/>
    </location>
    <ligand>
        <name>Mg(2+)</name>
        <dbReference type="ChEBI" id="CHEBI:18420"/>
        <label>1</label>
    </ligand>
</feature>
<dbReference type="InterPro" id="IPR016188">
    <property type="entry name" value="PurM-like_N"/>
</dbReference>
<feature type="binding site" evidence="2">
    <location>
        <position position="229"/>
    </location>
    <ligand>
        <name>ATP</name>
        <dbReference type="ChEBI" id="CHEBI:30616"/>
    </ligand>
</feature>
<dbReference type="InterPro" id="IPR010918">
    <property type="entry name" value="PurM-like_C_dom"/>
</dbReference>
<evidence type="ECO:0000313" key="6">
    <source>
        <dbReference type="Proteomes" id="UP001055117"/>
    </source>
</evidence>
<feature type="binding site" evidence="2">
    <location>
        <position position="131"/>
    </location>
    <ligand>
        <name>Mg(2+)</name>
        <dbReference type="ChEBI" id="CHEBI:18420"/>
        <label>1</label>
    </ligand>
</feature>
<comment type="miscellaneous">
    <text evidence="2">Reaction mechanism of ThiL seems to utilize a direct, inline transfer of the gamma-phosphate of ATP to TMP rather than a phosphorylated enzyme intermediate.</text>
</comment>
<dbReference type="CDD" id="cd02194">
    <property type="entry name" value="ThiL"/>
    <property type="match status" value="1"/>
</dbReference>
<dbReference type="HAMAP" id="MF_02128">
    <property type="entry name" value="TMP_kinase"/>
    <property type="match status" value="1"/>
</dbReference>
<dbReference type="GO" id="GO:0016301">
    <property type="term" value="F:kinase activity"/>
    <property type="evidence" value="ECO:0007669"/>
    <property type="project" value="UniProtKB-KW"/>
</dbReference>
<dbReference type="Pfam" id="PF00586">
    <property type="entry name" value="AIRS"/>
    <property type="match status" value="1"/>
</dbReference>
<feature type="binding site" evidence="2">
    <location>
        <begin position="130"/>
        <end position="131"/>
    </location>
    <ligand>
        <name>ATP</name>
        <dbReference type="ChEBI" id="CHEBI:30616"/>
    </ligand>
</feature>
<evidence type="ECO:0000256" key="1">
    <source>
        <dbReference type="ARBA" id="ARBA00022977"/>
    </source>
</evidence>
<keyword evidence="2" id="KW-0460">Magnesium</keyword>
<feature type="binding site" evidence="2">
    <location>
        <position position="227"/>
    </location>
    <ligand>
        <name>Mg(2+)</name>
        <dbReference type="ChEBI" id="CHEBI:18420"/>
        <label>3</label>
    </ligand>
</feature>
<comment type="function">
    <text evidence="2">Catalyzes the ATP-dependent phosphorylation of thiamine-monophosphate (TMP) to form thiamine-pyrophosphate (TPP), the active form of vitamin B1.</text>
</comment>
<feature type="binding site" evidence="2">
    <location>
        <position position="62"/>
    </location>
    <ligand>
        <name>substrate</name>
    </ligand>
</feature>
<feature type="binding site" evidence="2">
    <location>
        <position position="53"/>
    </location>
    <ligand>
        <name>Mg(2+)</name>
        <dbReference type="ChEBI" id="CHEBI:18420"/>
        <label>4</label>
    </ligand>
</feature>
<evidence type="ECO:0000259" key="4">
    <source>
        <dbReference type="Pfam" id="PF02769"/>
    </source>
</evidence>
<dbReference type="Proteomes" id="UP001055117">
    <property type="component" value="Unassembled WGS sequence"/>
</dbReference>
<feature type="binding site" evidence="2">
    <location>
        <position position="55"/>
    </location>
    <ligand>
        <name>Mg(2+)</name>
        <dbReference type="ChEBI" id="CHEBI:18420"/>
        <label>2</label>
    </ligand>
</feature>
<sequence>MSGRAGDHVISSRPTEEALIARYFAPLAGPGADGLRDDAASLAPSPGHDLVLTADAIVSGIHYFPDDPPESLARKALGVNLSDIAAKGAVPRGFLLTLALPADWTEAWLARFAEGLGQASRASGCPLLGGDTVKSGGPALIGVTAIGEVPAGRIVRRATARVGDRICVSGTIGDAALGLRMRLDPDAGWVRALDAPARAHLADRYLHPQARLGLADAVLRFATASMDVSDGLAGDLAKMLAGAGATAEIDAAAVPLSPAATRAIASRTDLFDVAVTGGDDYEILCTVAPDSCDAFRAAAAAAGVPVSVVGTVGSGSGLPGFRDAEGAARVFAAGAFSHF</sequence>
<feature type="binding site" evidence="2">
    <location>
        <position position="336"/>
    </location>
    <ligand>
        <name>substrate</name>
    </ligand>
</feature>
<feature type="binding site" evidence="2">
    <location>
        <position position="157"/>
    </location>
    <ligand>
        <name>ATP</name>
        <dbReference type="ChEBI" id="CHEBI:30616"/>
    </ligand>
</feature>
<dbReference type="NCBIfam" id="TIGR01379">
    <property type="entry name" value="thiL"/>
    <property type="match status" value="1"/>
</dbReference>
<accession>A0ABQ4QD21</accession>
<feature type="domain" description="PurM-like N-terminal" evidence="3">
    <location>
        <begin position="37"/>
        <end position="149"/>
    </location>
</feature>
<dbReference type="Gene3D" id="3.90.650.10">
    <property type="entry name" value="PurM-like C-terminal domain"/>
    <property type="match status" value="1"/>
</dbReference>
<feature type="binding site" evidence="2">
    <location>
        <position position="83"/>
    </location>
    <ligand>
        <name>Mg(2+)</name>
        <dbReference type="ChEBI" id="CHEBI:18420"/>
        <label>4</label>
    </ligand>
</feature>
<reference evidence="5 6" key="1">
    <citation type="journal article" date="2021" name="Front. Microbiol.">
        <title>Comprehensive Comparative Genomics and Phenotyping of Methylobacterium Species.</title>
        <authorList>
            <person name="Alessa O."/>
            <person name="Ogura Y."/>
            <person name="Fujitani Y."/>
            <person name="Takami H."/>
            <person name="Hayashi T."/>
            <person name="Sahin N."/>
            <person name="Tani A."/>
        </authorList>
    </citation>
    <scope>NUCLEOTIDE SEQUENCE [LARGE SCALE GENOMIC DNA]</scope>
    <source>
        <strain evidence="5 6">DSM 23679</strain>
    </source>
</reference>
<feature type="binding site" evidence="2">
    <location>
        <position position="83"/>
    </location>
    <ligand>
        <name>Mg(2+)</name>
        <dbReference type="ChEBI" id="CHEBI:18420"/>
        <label>3</label>
    </ligand>
</feature>
<gene>
    <name evidence="5" type="primary">thiL_1</name>
    <name evidence="2" type="synonym">thiL</name>
    <name evidence="5" type="ORF">AFCDBAGC_0569</name>
</gene>
<dbReference type="PANTHER" id="PTHR30270">
    <property type="entry name" value="THIAMINE-MONOPHOSPHATE KINASE"/>
    <property type="match status" value="1"/>
</dbReference>
<comment type="catalytic activity">
    <reaction evidence="2">
        <text>thiamine phosphate + ATP = thiamine diphosphate + ADP</text>
        <dbReference type="Rhea" id="RHEA:15913"/>
        <dbReference type="ChEBI" id="CHEBI:30616"/>
        <dbReference type="ChEBI" id="CHEBI:37575"/>
        <dbReference type="ChEBI" id="CHEBI:58937"/>
        <dbReference type="ChEBI" id="CHEBI:456216"/>
        <dbReference type="EC" id="2.7.4.16"/>
    </reaction>
</comment>
<keyword evidence="2" id="KW-0808">Transferase</keyword>
<dbReference type="SUPFAM" id="SSF55326">
    <property type="entry name" value="PurM N-terminal domain-like"/>
    <property type="match status" value="1"/>
</dbReference>
<keyword evidence="2" id="KW-0547">Nucleotide-binding</keyword>
<proteinExistence type="inferred from homology"/>
<comment type="caution">
    <text evidence="2">Lacks conserved residue(s) required for the propagation of feature annotation.</text>
</comment>
<feature type="binding site" evidence="2">
    <location>
        <position position="230"/>
    </location>
    <ligand>
        <name>Mg(2+)</name>
        <dbReference type="ChEBI" id="CHEBI:18420"/>
        <label>5</label>
    </ligand>
</feature>
<name>A0ABQ4QD21_9HYPH</name>
<dbReference type="SUPFAM" id="SSF56042">
    <property type="entry name" value="PurM C-terminal domain-like"/>
    <property type="match status" value="1"/>
</dbReference>
<keyword evidence="2" id="KW-0067">ATP-binding</keyword>
<evidence type="ECO:0000256" key="2">
    <source>
        <dbReference type="HAMAP-Rule" id="MF_02128"/>
    </source>
</evidence>
<organism evidence="5 6">
    <name type="scientific">Methylobacterium cerastii</name>
    <dbReference type="NCBI Taxonomy" id="932741"/>
    <lineage>
        <taxon>Bacteria</taxon>
        <taxon>Pseudomonadati</taxon>
        <taxon>Pseudomonadota</taxon>
        <taxon>Alphaproteobacteria</taxon>
        <taxon>Hyphomicrobiales</taxon>
        <taxon>Methylobacteriaceae</taxon>
        <taxon>Methylobacterium</taxon>
    </lineage>
</organism>
<dbReference type="PIRSF" id="PIRSF005303">
    <property type="entry name" value="Thiam_monoph_kin"/>
    <property type="match status" value="1"/>
</dbReference>
<dbReference type="PANTHER" id="PTHR30270:SF0">
    <property type="entry name" value="THIAMINE-MONOPHOSPHATE KINASE"/>
    <property type="match status" value="1"/>
</dbReference>
<keyword evidence="6" id="KW-1185">Reference proteome</keyword>
<comment type="caution">
    <text evidence="5">The sequence shown here is derived from an EMBL/GenBank/DDBJ whole genome shotgun (WGS) entry which is preliminary data.</text>
</comment>
<keyword evidence="2" id="KW-0479">Metal-binding</keyword>
<keyword evidence="2 5" id="KW-0418">Kinase</keyword>
<comment type="similarity">
    <text evidence="2">Belongs to the thiamine-monophosphate kinase family.</text>
</comment>
<protein>
    <recommendedName>
        <fullName evidence="2">Thiamine-monophosphate kinase</fullName>
        <shortName evidence="2">TMP kinase</shortName>
        <shortName evidence="2">Thiamine-phosphate kinase</shortName>
        <ecNumber evidence="2">2.7.4.16</ecNumber>
    </recommendedName>
</protein>
<comment type="pathway">
    <text evidence="2">Cofactor biosynthesis; thiamine diphosphate biosynthesis; thiamine diphosphate from thiamine phosphate: step 1/1.</text>
</comment>
<dbReference type="Gene3D" id="3.30.1330.10">
    <property type="entry name" value="PurM-like, N-terminal domain"/>
    <property type="match status" value="1"/>
</dbReference>
<feature type="binding site" evidence="2">
    <location>
        <position position="279"/>
    </location>
    <ligand>
        <name>substrate</name>
    </ligand>
</feature>
<dbReference type="EMBL" id="BPQG01000006">
    <property type="protein sequence ID" value="GJD42730.1"/>
    <property type="molecule type" value="Genomic_DNA"/>
</dbReference>
<feature type="binding site" evidence="2">
    <location>
        <position position="38"/>
    </location>
    <ligand>
        <name>Mg(2+)</name>
        <dbReference type="ChEBI" id="CHEBI:18420"/>
        <label>3</label>
    </ligand>
</feature>
<keyword evidence="1 2" id="KW-0784">Thiamine biosynthesis</keyword>
<feature type="domain" description="PurM-like C-terminal" evidence="4">
    <location>
        <begin position="161"/>
        <end position="316"/>
    </location>
</feature>